<keyword evidence="1 3" id="KW-0378">Hydrolase</keyword>
<proteinExistence type="inferred from homology"/>
<dbReference type="FunFam" id="2.10.150.10:FF:000001">
    <property type="entry name" value="Urease subunit beta"/>
    <property type="match status" value="1"/>
</dbReference>
<dbReference type="CDD" id="cd00407">
    <property type="entry name" value="Urease_beta"/>
    <property type="match status" value="1"/>
</dbReference>
<comment type="similarity">
    <text evidence="3">Belongs to the urease beta subunit family.</text>
</comment>
<dbReference type="EC" id="3.5.1.5" evidence="3"/>
<dbReference type="Gene3D" id="2.10.150.10">
    <property type="entry name" value="Urease, beta subunit"/>
    <property type="match status" value="1"/>
</dbReference>
<dbReference type="SUPFAM" id="SSF51278">
    <property type="entry name" value="Urease, beta-subunit"/>
    <property type="match status" value="1"/>
</dbReference>
<dbReference type="InterPro" id="IPR050069">
    <property type="entry name" value="Urease_subunit"/>
</dbReference>
<dbReference type="NCBIfam" id="NF009682">
    <property type="entry name" value="PRK13203.1"/>
    <property type="match status" value="1"/>
</dbReference>
<dbReference type="InterPro" id="IPR036461">
    <property type="entry name" value="Urease_betasu_sf"/>
</dbReference>
<dbReference type="GO" id="GO:0009039">
    <property type="term" value="F:urease activity"/>
    <property type="evidence" value="ECO:0007669"/>
    <property type="project" value="UniProtKB-UniRule"/>
</dbReference>
<dbReference type="InterPro" id="IPR002019">
    <property type="entry name" value="Urease_beta-like"/>
</dbReference>
<reference evidence="4" key="1">
    <citation type="journal article" date="2015" name="Proc. Natl. Acad. Sci. U.S.A.">
        <title>Bacterial clade with the ribosomal RNA operon on a small plasmid rather than the chromosome.</title>
        <authorList>
            <person name="Anda M."/>
            <person name="Ohtsubo Y."/>
            <person name="Okubo T."/>
            <person name="Sugawara M."/>
            <person name="Nagata Y."/>
            <person name="Tsuda M."/>
            <person name="Minamisawa K."/>
            <person name="Mitsui H."/>
        </authorList>
    </citation>
    <scope>NUCLEOTIDE SEQUENCE</scope>
    <source>
        <strain evidence="4">DSM 21988</strain>
    </source>
</reference>
<dbReference type="EMBL" id="LC066370">
    <property type="protein sequence ID" value="BAT25707.1"/>
    <property type="molecule type" value="Genomic_DNA"/>
</dbReference>
<dbReference type="PANTHER" id="PTHR33569">
    <property type="entry name" value="UREASE"/>
    <property type="match status" value="1"/>
</dbReference>
<evidence type="ECO:0000256" key="1">
    <source>
        <dbReference type="ARBA" id="ARBA00022801"/>
    </source>
</evidence>
<dbReference type="NCBIfam" id="TIGR00192">
    <property type="entry name" value="urease_beta"/>
    <property type="match status" value="1"/>
</dbReference>
<dbReference type="AlphaFoldDB" id="A0A0P0YW19"/>
<accession>A0A0P0YW19</accession>
<dbReference type="HAMAP" id="MF_01954">
    <property type="entry name" value="Urease_beta"/>
    <property type="match status" value="1"/>
</dbReference>
<name>A0A0P0YW19_9HYPH</name>
<protein>
    <recommendedName>
        <fullName evidence="3">Urease subunit beta</fullName>
        <ecNumber evidence="3">3.5.1.5</ecNumber>
    </recommendedName>
    <alternativeName>
        <fullName evidence="3">Urea amidohydrolase subunit beta</fullName>
    </alternativeName>
</protein>
<comment type="subcellular location">
    <subcellularLocation>
        <location evidence="3">Cytoplasm</location>
    </subcellularLocation>
</comment>
<evidence type="ECO:0000256" key="2">
    <source>
        <dbReference type="ARBA" id="ARBA00047778"/>
    </source>
</evidence>
<evidence type="ECO:0000313" key="4">
    <source>
        <dbReference type="EMBL" id="BAT25707.1"/>
    </source>
</evidence>
<dbReference type="GO" id="GO:0043419">
    <property type="term" value="P:urea catabolic process"/>
    <property type="evidence" value="ECO:0007669"/>
    <property type="project" value="UniProtKB-UniRule"/>
</dbReference>
<dbReference type="PANTHER" id="PTHR33569:SF1">
    <property type="entry name" value="UREASE"/>
    <property type="match status" value="1"/>
</dbReference>
<comment type="pathway">
    <text evidence="3">Nitrogen metabolism; urea degradation; CO(2) and NH(3) from urea (urease route): step 1/1.</text>
</comment>
<dbReference type="Pfam" id="PF00699">
    <property type="entry name" value="Urease_beta"/>
    <property type="match status" value="1"/>
</dbReference>
<sequence length="103" mass="11343">MIPGEFFIEDGTIELNAGRETRSIEVANSGDRPIQVGSHYHFFETNAALHFDREMARGFRLGIPAGTAVRFEPGQSRTVELVALAGDRTVYGFNGKIMGKLEV</sequence>
<keyword evidence="3" id="KW-0963">Cytoplasm</keyword>
<comment type="catalytic activity">
    <reaction evidence="2 3">
        <text>urea + 2 H2O + H(+) = hydrogencarbonate + 2 NH4(+)</text>
        <dbReference type="Rhea" id="RHEA:20557"/>
        <dbReference type="ChEBI" id="CHEBI:15377"/>
        <dbReference type="ChEBI" id="CHEBI:15378"/>
        <dbReference type="ChEBI" id="CHEBI:16199"/>
        <dbReference type="ChEBI" id="CHEBI:17544"/>
        <dbReference type="ChEBI" id="CHEBI:28938"/>
        <dbReference type="EC" id="3.5.1.5"/>
    </reaction>
</comment>
<organism evidence="4">
    <name type="scientific">Aureimonas altamirensis</name>
    <dbReference type="NCBI Taxonomy" id="370622"/>
    <lineage>
        <taxon>Bacteria</taxon>
        <taxon>Pseudomonadati</taxon>
        <taxon>Pseudomonadota</taxon>
        <taxon>Alphaproteobacteria</taxon>
        <taxon>Hyphomicrobiales</taxon>
        <taxon>Aurantimonadaceae</taxon>
        <taxon>Aureimonas</taxon>
    </lineage>
</organism>
<dbReference type="RefSeq" id="WP_060600076.1">
    <property type="nucleotide sequence ID" value="NZ_BBWQ01000001.1"/>
</dbReference>
<evidence type="ECO:0000256" key="3">
    <source>
        <dbReference type="HAMAP-Rule" id="MF_01954"/>
    </source>
</evidence>
<dbReference type="GO" id="GO:0035550">
    <property type="term" value="C:urease complex"/>
    <property type="evidence" value="ECO:0007669"/>
    <property type="project" value="InterPro"/>
</dbReference>
<comment type="subunit">
    <text evidence="3">Heterotrimer of UreA (gamma), UreB (beta) and UreC (alpha) subunits. Three heterotrimers associate to form the active enzyme.</text>
</comment>
<gene>
    <name evidence="3" type="primary">ureB</name>
</gene>
<dbReference type="UniPathway" id="UPA00258">
    <property type="reaction ID" value="UER00370"/>
</dbReference>